<evidence type="ECO:0000256" key="2">
    <source>
        <dbReference type="ARBA" id="ARBA00022679"/>
    </source>
</evidence>
<comment type="similarity">
    <text evidence="8">Belongs to the bacterial reverse transcriptase family.</text>
</comment>
<evidence type="ECO:0000313" key="14">
    <source>
        <dbReference type="Proteomes" id="UP000036700"/>
    </source>
</evidence>
<dbReference type="PANTHER" id="PTHR34047:SF8">
    <property type="entry name" value="PROTEIN YKFC"/>
    <property type="match status" value="1"/>
</dbReference>
<keyword evidence="5" id="KW-0460">Magnesium</keyword>
<dbReference type="InterPro" id="IPR051083">
    <property type="entry name" value="GrpII_Intron_Splice-Mob/Def"/>
</dbReference>
<dbReference type="GO" id="GO:0051607">
    <property type="term" value="P:defense response to virus"/>
    <property type="evidence" value="ECO:0007669"/>
    <property type="project" value="UniProtKB-KW"/>
</dbReference>
<dbReference type="OrthoDB" id="8538592at2"/>
<protein>
    <recommendedName>
        <fullName evidence="1">RNA-directed DNA polymerase</fullName>
        <ecNumber evidence="1">2.7.7.49</ecNumber>
    </recommendedName>
</protein>
<dbReference type="InterPro" id="IPR000123">
    <property type="entry name" value="Reverse_transcriptase_msDNA"/>
</dbReference>
<dbReference type="InterPro" id="IPR043502">
    <property type="entry name" value="DNA/RNA_pol_sf"/>
</dbReference>
<feature type="domain" description="Reverse transcriptase" evidence="11">
    <location>
        <begin position="94"/>
        <end position="320"/>
    </location>
</feature>
<evidence type="ECO:0000256" key="5">
    <source>
        <dbReference type="ARBA" id="ARBA00022842"/>
    </source>
</evidence>
<keyword evidence="7" id="KW-0051">Antiviral defense</keyword>
<dbReference type="GO" id="GO:0003964">
    <property type="term" value="F:RNA-directed DNA polymerase activity"/>
    <property type="evidence" value="ECO:0007669"/>
    <property type="project" value="UniProtKB-KW"/>
</dbReference>
<dbReference type="KEGG" id="ptx:ABW99_05595"/>
<evidence type="ECO:0000313" key="12">
    <source>
        <dbReference type="EMBL" id="AKJ70391.2"/>
    </source>
</evidence>
<dbReference type="InterPro" id="IPR000477">
    <property type="entry name" value="RT_dom"/>
</dbReference>
<organism evidence="13 14">
    <name type="scientific">Pandoraea thiooxydans</name>
    <dbReference type="NCBI Taxonomy" id="445709"/>
    <lineage>
        <taxon>Bacteria</taxon>
        <taxon>Pseudomonadati</taxon>
        <taxon>Pseudomonadota</taxon>
        <taxon>Betaproteobacteria</taxon>
        <taxon>Burkholderiales</taxon>
        <taxon>Burkholderiaceae</taxon>
        <taxon>Pandoraea</taxon>
    </lineage>
</organism>
<keyword evidence="6 13" id="KW-0695">RNA-directed DNA polymerase</keyword>
<dbReference type="Pfam" id="PF00078">
    <property type="entry name" value="RVT_1"/>
    <property type="match status" value="1"/>
</dbReference>
<evidence type="ECO:0000256" key="1">
    <source>
        <dbReference type="ARBA" id="ARBA00012493"/>
    </source>
</evidence>
<keyword evidence="2" id="KW-0808">Transferase</keyword>
<dbReference type="KEGG" id="ptx:ABW99_19265"/>
<keyword evidence="4" id="KW-0479">Metal-binding</keyword>
<dbReference type="AlphaFoldDB" id="A0A0G3EZ67"/>
<dbReference type="PRINTS" id="PR00866">
    <property type="entry name" value="RNADNAPOLMS"/>
</dbReference>
<dbReference type="Proteomes" id="UP000036700">
    <property type="component" value="Chromosome"/>
</dbReference>
<name>A0A0G3EZ67_9BURK</name>
<evidence type="ECO:0000256" key="8">
    <source>
        <dbReference type="ARBA" id="ARBA00034120"/>
    </source>
</evidence>
<evidence type="ECO:0000256" key="3">
    <source>
        <dbReference type="ARBA" id="ARBA00022695"/>
    </source>
</evidence>
<evidence type="ECO:0000259" key="11">
    <source>
        <dbReference type="PROSITE" id="PS50878"/>
    </source>
</evidence>
<evidence type="ECO:0000256" key="6">
    <source>
        <dbReference type="ARBA" id="ARBA00022918"/>
    </source>
</evidence>
<dbReference type="Pfam" id="PF08388">
    <property type="entry name" value="GIIM"/>
    <property type="match status" value="1"/>
</dbReference>
<dbReference type="InterPro" id="IPR013597">
    <property type="entry name" value="Mat_intron_G2"/>
</dbReference>
<evidence type="ECO:0000256" key="4">
    <source>
        <dbReference type="ARBA" id="ARBA00022723"/>
    </source>
</evidence>
<reference evidence="14" key="1">
    <citation type="submission" date="2015-06" db="EMBL/GenBank/DDBJ databases">
        <authorList>
            <person name="Lim Y.L."/>
            <person name="Ee R."/>
            <person name="Yong D."/>
            <person name="How K.Y."/>
            <person name="Yin W.F."/>
            <person name="Chan K.G."/>
        </authorList>
    </citation>
    <scope>NUCLEOTIDE SEQUENCE [LARGE SCALE GENOMIC DNA]</scope>
    <source>
        <strain evidence="14">DSM 25325</strain>
    </source>
</reference>
<dbReference type="GO" id="GO:0046872">
    <property type="term" value="F:metal ion binding"/>
    <property type="evidence" value="ECO:0007669"/>
    <property type="project" value="UniProtKB-KW"/>
</dbReference>
<comment type="catalytic activity">
    <reaction evidence="9">
        <text>DNA(n) + a 2'-deoxyribonucleoside 5'-triphosphate = DNA(n+1) + diphosphate</text>
        <dbReference type="Rhea" id="RHEA:22508"/>
        <dbReference type="Rhea" id="RHEA-COMP:17339"/>
        <dbReference type="Rhea" id="RHEA-COMP:17340"/>
        <dbReference type="ChEBI" id="CHEBI:33019"/>
        <dbReference type="ChEBI" id="CHEBI:61560"/>
        <dbReference type="ChEBI" id="CHEBI:173112"/>
        <dbReference type="EC" id="2.7.7.49"/>
    </reaction>
</comment>
<dbReference type="EC" id="2.7.7.49" evidence="1"/>
<dbReference type="NCBIfam" id="TIGR04416">
    <property type="entry name" value="group_II_RT_mat"/>
    <property type="match status" value="1"/>
</dbReference>
<dbReference type="EMBL" id="CP011568">
    <property type="protein sequence ID" value="AKJ70717.2"/>
    <property type="molecule type" value="Genomic_DNA"/>
</dbReference>
<dbReference type="PROSITE" id="PS50878">
    <property type="entry name" value="RT_POL"/>
    <property type="match status" value="1"/>
</dbReference>
<dbReference type="RefSeq" id="WP_052892611.1">
    <property type="nucleotide sequence ID" value="NZ_CP011568.3"/>
</dbReference>
<dbReference type="EMBL" id="CP011568">
    <property type="protein sequence ID" value="AKJ70391.2"/>
    <property type="molecule type" value="Genomic_DNA"/>
</dbReference>
<evidence type="ECO:0000256" key="10">
    <source>
        <dbReference type="SAM" id="MobiDB-lite"/>
    </source>
</evidence>
<dbReference type="SUPFAM" id="SSF56672">
    <property type="entry name" value="DNA/RNA polymerases"/>
    <property type="match status" value="1"/>
</dbReference>
<dbReference type="CDD" id="cd01651">
    <property type="entry name" value="RT_G2_intron"/>
    <property type="match status" value="1"/>
</dbReference>
<feature type="region of interest" description="Disordered" evidence="10">
    <location>
        <begin position="1"/>
        <end position="47"/>
    </location>
</feature>
<sequence length="468" mass="52989">MISTPVTEAEALATGATDTRGGRKPQDSVRGAETGAATDGRTKSEDDSLMARVVDRANMRLAYRRVLRNKGSAGVDGLNTEDLGDWLKMHWPSVRQALLDGTYIPRAVRRVDIPKPTGGVRTLGVPTVVDRLIQQAIHQVLQPIFEPTFSASSFGFRPGKSALDAVRQAQAHVQGGQHWVVDIDLEKFFDRVNHDVLMARVARHVQDRTVLKLIRRFLEAGMMAEGLIQERTEGTPQGGPLSPLLSNILLSDLDRKLESRGLAFCRYADDCNIYVGSKTAGRRVMASIRVYLERALKLRVNEAKSAVAPPSTRKFLGYRVAVRQGQAHIRVAPESIKRLVDRVRALLRQGRGWSLAHTIQALNPLLRGWATYFRLNDQRRRMEDLDGWLRRRLRCLLWRQWKRPRTRERRLLELGLRPDRAWKSSVNGRGPWWNAGSHHLKQALPNAYFEVRGLISIRATVDRLQRIN</sequence>
<dbReference type="InterPro" id="IPR030931">
    <property type="entry name" value="Group_II_RT_mat"/>
</dbReference>
<evidence type="ECO:0000256" key="7">
    <source>
        <dbReference type="ARBA" id="ARBA00023118"/>
    </source>
</evidence>
<reference evidence="13" key="2">
    <citation type="submission" date="2016-01" db="EMBL/GenBank/DDBJ databases">
        <authorList>
            <person name="McClelland M."/>
            <person name="Jain A."/>
            <person name="Saraogi P."/>
            <person name="Mendelson R."/>
            <person name="Westerman R."/>
            <person name="SanMiguel P."/>
            <person name="Csonka L."/>
        </authorList>
    </citation>
    <scope>NUCLEOTIDE SEQUENCE</scope>
    <source>
        <strain evidence="13">DSM 25325</strain>
    </source>
</reference>
<dbReference type="PANTHER" id="PTHR34047">
    <property type="entry name" value="NUCLEAR INTRON MATURASE 1, MITOCHONDRIAL-RELATED"/>
    <property type="match status" value="1"/>
</dbReference>
<keyword evidence="3" id="KW-0548">Nucleotidyltransferase</keyword>
<proteinExistence type="inferred from homology"/>
<dbReference type="GO" id="GO:0003723">
    <property type="term" value="F:RNA binding"/>
    <property type="evidence" value="ECO:0007669"/>
    <property type="project" value="InterPro"/>
</dbReference>
<keyword evidence="14" id="KW-1185">Reference proteome</keyword>
<evidence type="ECO:0000313" key="13">
    <source>
        <dbReference type="EMBL" id="AKJ70717.2"/>
    </source>
</evidence>
<evidence type="ECO:0000256" key="9">
    <source>
        <dbReference type="ARBA" id="ARBA00048173"/>
    </source>
</evidence>
<accession>A0A0G3EZ67</accession>
<gene>
    <name evidence="12" type="ORF">ABW99_05595</name>
    <name evidence="13" type="ORF">ABW99_19265</name>
</gene>